<gene>
    <name evidence="2" type="ORF">J7I44_09430</name>
</gene>
<evidence type="ECO:0000313" key="2">
    <source>
        <dbReference type="EMBL" id="MBP1474524.1"/>
    </source>
</evidence>
<sequence>MNLLRVIGIGLFVLLAASLPSSEGATARGVQTQPIVIPLHPYADTPLQTVKASIGGQAIPFLFDTGGGLTFVTPGVADTLGCQPFGQATGFRADGEKIAFPRCGPIRFGMSGYGAQGEVGVFDLMAMIRQQVEAARKQGHEVAMPPTLGGLIGLSSFRHQVLTLDYAHDRIVVETPQSMRARVATMTPLDVRVATLPSGAIEVFVRATAAKGTLWLQLDSGNNGPTFLAPHAIEQLGLDLPKGEKKDVALDLTHFGSVAATVARRDMIYDGQLGIGLIGKMVITIDLQHDRAWAAMNAGTAH</sequence>
<protein>
    <recommendedName>
        <fullName evidence="4">Aspartyl protease</fullName>
    </recommendedName>
</protein>
<evidence type="ECO:0000313" key="3">
    <source>
        <dbReference type="Proteomes" id="UP000823790"/>
    </source>
</evidence>
<organism evidence="2 3">
    <name type="scientific">Frateuria flava</name>
    <dbReference type="NCBI Taxonomy" id="2821489"/>
    <lineage>
        <taxon>Bacteria</taxon>
        <taxon>Pseudomonadati</taxon>
        <taxon>Pseudomonadota</taxon>
        <taxon>Gammaproteobacteria</taxon>
        <taxon>Lysobacterales</taxon>
        <taxon>Rhodanobacteraceae</taxon>
        <taxon>Frateuria</taxon>
    </lineage>
</organism>
<feature type="signal peptide" evidence="1">
    <location>
        <begin position="1"/>
        <end position="27"/>
    </location>
</feature>
<keyword evidence="1" id="KW-0732">Signal</keyword>
<dbReference type="EMBL" id="JAGJRS010000018">
    <property type="protein sequence ID" value="MBP1474524.1"/>
    <property type="molecule type" value="Genomic_DNA"/>
</dbReference>
<feature type="chain" id="PRO_5045245555" description="Aspartyl protease" evidence="1">
    <location>
        <begin position="28"/>
        <end position="302"/>
    </location>
</feature>
<dbReference type="RefSeq" id="WP_209619449.1">
    <property type="nucleotide sequence ID" value="NZ_JAGJRS010000018.1"/>
</dbReference>
<dbReference type="InterPro" id="IPR021109">
    <property type="entry name" value="Peptidase_aspartic_dom_sf"/>
</dbReference>
<comment type="caution">
    <text evidence="2">The sequence shown here is derived from an EMBL/GenBank/DDBJ whole genome shotgun (WGS) entry which is preliminary data.</text>
</comment>
<dbReference type="Gene3D" id="2.40.70.10">
    <property type="entry name" value="Acid Proteases"/>
    <property type="match status" value="1"/>
</dbReference>
<proteinExistence type="predicted"/>
<reference evidence="2 3" key="1">
    <citation type="submission" date="2021-04" db="EMBL/GenBank/DDBJ databases">
        <authorList>
            <person name="Huq M.A."/>
        </authorList>
    </citation>
    <scope>NUCLEOTIDE SEQUENCE [LARGE SCALE GENOMIC DNA]</scope>
    <source>
        <strain evidence="2 3">MAH-13</strain>
    </source>
</reference>
<evidence type="ECO:0000256" key="1">
    <source>
        <dbReference type="SAM" id="SignalP"/>
    </source>
</evidence>
<accession>A0ABS4DN89</accession>
<keyword evidence="3" id="KW-1185">Reference proteome</keyword>
<dbReference type="Proteomes" id="UP000823790">
    <property type="component" value="Unassembled WGS sequence"/>
</dbReference>
<evidence type="ECO:0008006" key="4">
    <source>
        <dbReference type="Google" id="ProtNLM"/>
    </source>
</evidence>
<name>A0ABS4DN89_9GAMM</name>